<organism evidence="4 5">
    <name type="scientific">Clathrus columnatus</name>
    <dbReference type="NCBI Taxonomy" id="1419009"/>
    <lineage>
        <taxon>Eukaryota</taxon>
        <taxon>Fungi</taxon>
        <taxon>Dikarya</taxon>
        <taxon>Basidiomycota</taxon>
        <taxon>Agaricomycotina</taxon>
        <taxon>Agaricomycetes</taxon>
        <taxon>Phallomycetidae</taxon>
        <taxon>Phallales</taxon>
        <taxon>Clathraceae</taxon>
        <taxon>Clathrus</taxon>
    </lineage>
</organism>
<proteinExistence type="inferred from homology"/>
<keyword evidence="5" id="KW-1185">Reference proteome</keyword>
<accession>A0AAV5AF39</accession>
<evidence type="ECO:0000256" key="1">
    <source>
        <dbReference type="ARBA" id="ARBA00010088"/>
    </source>
</evidence>
<protein>
    <recommendedName>
        <fullName evidence="3">AB hydrolase-1 domain-containing protein</fullName>
    </recommendedName>
</protein>
<dbReference type="EMBL" id="BPWL01000007">
    <property type="protein sequence ID" value="GJJ11753.1"/>
    <property type="molecule type" value="Genomic_DNA"/>
</dbReference>
<dbReference type="PANTHER" id="PTHR43248:SF2">
    <property type="entry name" value="PROLYL AMINOPEPTIDASE"/>
    <property type="match status" value="1"/>
</dbReference>
<comment type="caution">
    <text evidence="4">The sequence shown here is derived from an EMBL/GenBank/DDBJ whole genome shotgun (WGS) entry which is preliminary data.</text>
</comment>
<evidence type="ECO:0000313" key="5">
    <source>
        <dbReference type="Proteomes" id="UP001050691"/>
    </source>
</evidence>
<sequence length="428" mass="49084">MLSSRALMMNGSNGNGLHLHNGNGNGFYLDEDFEDPETYDLKGGPGYEVDIFEMQGVAREIHARGYQTLWLDQRGTGLSTPICPDVLSSKSDVDICEYVKHFRADNIVRDCEMIRWILLGDRPNPTDRKWTIMGQSFGGFCSITYLSFYPFALKEVFLAGGLAPLIYNPDPAYRRLFPRIIKRNIIYYKKYPKDIRRVGAIGFYSLVFVDDLLPNGGNLTPRRFQQLGLDFGFSGGIDRVHQIVFRAANDLKLFGQLSYKLLQSIQNATALDGNPLYMLFQETLYCNGRASNWSAERLLEDYPEFDWDIIKLKPDSEPLFFLGEMVLRHMFDDYAGLRPFKGAAEILAQKTDWPPLFNLKQLMKNEVPVSAMTFLDDMYIDFDLSQDTTERINNVEQCITNQLFHNAIIHDPKTLMSNLFELSKRLVD</sequence>
<dbReference type="AlphaFoldDB" id="A0AAV5AF39"/>
<feature type="domain" description="AB hydrolase-1" evidence="3">
    <location>
        <begin position="43"/>
        <end position="173"/>
    </location>
</feature>
<dbReference type="InterPro" id="IPR000073">
    <property type="entry name" value="AB_hydrolase_1"/>
</dbReference>
<dbReference type="Gene3D" id="3.40.50.1820">
    <property type="entry name" value="alpha/beta hydrolase"/>
    <property type="match status" value="1"/>
</dbReference>
<evidence type="ECO:0000256" key="2">
    <source>
        <dbReference type="ARBA" id="ARBA00022801"/>
    </source>
</evidence>
<dbReference type="Pfam" id="PF00561">
    <property type="entry name" value="Abhydrolase_1"/>
    <property type="match status" value="1"/>
</dbReference>
<reference evidence="4" key="1">
    <citation type="submission" date="2021-10" db="EMBL/GenBank/DDBJ databases">
        <title>De novo Genome Assembly of Clathrus columnatus (Basidiomycota, Fungi) Using Illumina and Nanopore Sequence Data.</title>
        <authorList>
            <person name="Ogiso-Tanaka E."/>
            <person name="Itagaki H."/>
            <person name="Hosoya T."/>
            <person name="Hosaka K."/>
        </authorList>
    </citation>
    <scope>NUCLEOTIDE SEQUENCE</scope>
    <source>
        <strain evidence="4">MO-923</strain>
    </source>
</reference>
<dbReference type="InterPro" id="IPR029058">
    <property type="entry name" value="AB_hydrolase_fold"/>
</dbReference>
<gene>
    <name evidence="4" type="ORF">Clacol_005991</name>
</gene>
<name>A0AAV5AF39_9AGAM</name>
<dbReference type="InterPro" id="IPR051601">
    <property type="entry name" value="Serine_prot/Carboxylest_S33"/>
</dbReference>
<dbReference type="GO" id="GO:0016787">
    <property type="term" value="F:hydrolase activity"/>
    <property type="evidence" value="ECO:0007669"/>
    <property type="project" value="UniProtKB-KW"/>
</dbReference>
<comment type="similarity">
    <text evidence="1">Belongs to the peptidase S33 family.</text>
</comment>
<dbReference type="Proteomes" id="UP001050691">
    <property type="component" value="Unassembled WGS sequence"/>
</dbReference>
<dbReference type="SUPFAM" id="SSF53474">
    <property type="entry name" value="alpha/beta-Hydrolases"/>
    <property type="match status" value="1"/>
</dbReference>
<dbReference type="PANTHER" id="PTHR43248">
    <property type="entry name" value="2-SUCCINYL-6-HYDROXY-2,4-CYCLOHEXADIENE-1-CARBOXYLATE SYNTHASE"/>
    <property type="match status" value="1"/>
</dbReference>
<evidence type="ECO:0000313" key="4">
    <source>
        <dbReference type="EMBL" id="GJJ11753.1"/>
    </source>
</evidence>
<evidence type="ECO:0000259" key="3">
    <source>
        <dbReference type="Pfam" id="PF00561"/>
    </source>
</evidence>
<keyword evidence="2" id="KW-0378">Hydrolase</keyword>